<keyword evidence="5 14" id="KW-0602">Photosynthesis</keyword>
<dbReference type="RefSeq" id="WP_127084457.1">
    <property type="nucleotide sequence ID" value="NZ_RSCL01000017.1"/>
</dbReference>
<evidence type="ECO:0000256" key="14">
    <source>
        <dbReference type="RuleBase" id="RU004438"/>
    </source>
</evidence>
<dbReference type="SUPFAM" id="SSF46458">
    <property type="entry name" value="Globin-like"/>
    <property type="match status" value="1"/>
</dbReference>
<organism evidence="15 16">
    <name type="scientific">Dulcicalothrix desertica PCC 7102</name>
    <dbReference type="NCBI Taxonomy" id="232991"/>
    <lineage>
        <taxon>Bacteria</taxon>
        <taxon>Bacillati</taxon>
        <taxon>Cyanobacteriota</taxon>
        <taxon>Cyanophyceae</taxon>
        <taxon>Nostocales</taxon>
        <taxon>Calotrichaceae</taxon>
        <taxon>Dulcicalothrix</taxon>
    </lineage>
</organism>
<gene>
    <name evidence="15" type="ORF">DSM106972_062630</name>
</gene>
<sequence length="191" mass="21720">MAQLTQKVKELITKARIVSFAQWQQTHPSEAVQIFQAADDAGKYLTDEELTFIESLTPQSSEFISVVKYLRDHVTEIIDEAREQVLTTFPDITSPGGGLYPSERTAACWRDFWHFERCITYGLAGQHVEYTSPEGLHYMKLLYQELQVPLDAMVVGLEGLKAASLKRCKESQLSLAPYFDHLIQKMAAFKN</sequence>
<evidence type="ECO:0000256" key="2">
    <source>
        <dbReference type="ARBA" id="ARBA00008182"/>
    </source>
</evidence>
<comment type="subcellular location">
    <subcellularLocation>
        <location evidence="1 14">Cellular thylakoid membrane</location>
        <topology evidence="1 14">Peripheral membrane protein</topology>
        <orientation evidence="1 14">Cytoplasmic side</orientation>
    </subcellularLocation>
</comment>
<dbReference type="GO" id="GO:0030089">
    <property type="term" value="C:phycobilisome"/>
    <property type="evidence" value="ECO:0007669"/>
    <property type="project" value="UniProtKB-KW"/>
</dbReference>
<reference evidence="15" key="2">
    <citation type="journal article" date="2019" name="Genome Biol. Evol.">
        <title>Day and night: Metabolic profiles and evolutionary relationships of six axenic non-marine cyanobacteria.</title>
        <authorList>
            <person name="Will S.E."/>
            <person name="Henke P."/>
            <person name="Boedeker C."/>
            <person name="Huang S."/>
            <person name="Brinkmann H."/>
            <person name="Rohde M."/>
            <person name="Jarek M."/>
            <person name="Friedl T."/>
            <person name="Seufert S."/>
            <person name="Schumacher M."/>
            <person name="Overmann J."/>
            <person name="Neumann-Schaal M."/>
            <person name="Petersen J."/>
        </authorList>
    </citation>
    <scope>NUCLEOTIDE SEQUENCE [LARGE SCALE GENOMIC DNA]</scope>
    <source>
        <strain evidence="15">PCC 7102</strain>
    </source>
</reference>
<evidence type="ECO:0000256" key="10">
    <source>
        <dbReference type="ARBA" id="ARBA00023078"/>
    </source>
</evidence>
<keyword evidence="3 14" id="KW-0813">Transport</keyword>
<evidence type="ECO:0000256" key="4">
    <source>
        <dbReference type="ARBA" id="ARBA00022481"/>
    </source>
</evidence>
<keyword evidence="16" id="KW-1185">Reference proteome</keyword>
<dbReference type="Proteomes" id="UP000271624">
    <property type="component" value="Unassembled WGS sequence"/>
</dbReference>
<evidence type="ECO:0000256" key="13">
    <source>
        <dbReference type="PIRSR" id="PIRSR000081-1"/>
    </source>
</evidence>
<comment type="caution">
    <text evidence="15">The sequence shown here is derived from an EMBL/GenBank/DDBJ whole genome shotgun (WGS) entry which is preliminary data.</text>
</comment>
<dbReference type="AlphaFoldDB" id="A0A3S1CGF3"/>
<evidence type="ECO:0000256" key="5">
    <source>
        <dbReference type="ARBA" id="ARBA00022531"/>
    </source>
</evidence>
<evidence type="ECO:0000256" key="7">
    <source>
        <dbReference type="ARBA" id="ARBA00022738"/>
    </source>
</evidence>
<feature type="binding site" evidence="13">
    <location>
        <position position="108"/>
    </location>
    <ligand>
        <name>(2R,3E)-phycocyanobilin</name>
        <dbReference type="ChEBI" id="CHEBI:85275"/>
        <label>1</label>
    </ligand>
</feature>
<evidence type="ECO:0000256" key="8">
    <source>
        <dbReference type="ARBA" id="ARBA00022982"/>
    </source>
</evidence>
<evidence type="ECO:0000256" key="11">
    <source>
        <dbReference type="ARBA" id="ARBA00023136"/>
    </source>
</evidence>
<dbReference type="InterPro" id="IPR012128">
    <property type="entry name" value="Phycobilisome_asu/bsu"/>
</dbReference>
<dbReference type="Gene3D" id="1.10.490.20">
    <property type="entry name" value="Phycocyanins"/>
    <property type="match status" value="1"/>
</dbReference>
<dbReference type="PANTHER" id="PTHR34011">
    <property type="entry name" value="PHYCOBILISOME 32.1 KDA LINKER POLYPEPTIDE, PHYCOCYANIN-ASSOCIATED, ROD 2-RELATED"/>
    <property type="match status" value="1"/>
</dbReference>
<comment type="similarity">
    <text evidence="2 14">Belongs to the phycobiliprotein family.</text>
</comment>
<dbReference type="CDD" id="cd12130">
    <property type="entry name" value="Apl"/>
    <property type="match status" value="1"/>
</dbReference>
<dbReference type="GO" id="GO:0015979">
    <property type="term" value="P:photosynthesis"/>
    <property type="evidence" value="ECO:0007669"/>
    <property type="project" value="UniProtKB-KW"/>
</dbReference>
<evidence type="ECO:0000256" key="1">
    <source>
        <dbReference type="ARBA" id="ARBA00004445"/>
    </source>
</evidence>
<name>A0A3S1CGF3_9CYAN</name>
<keyword evidence="10 14" id="KW-0793">Thylakoid</keyword>
<evidence type="ECO:0000313" key="16">
    <source>
        <dbReference type="Proteomes" id="UP000271624"/>
    </source>
</evidence>
<evidence type="ECO:0000313" key="15">
    <source>
        <dbReference type="EMBL" id="RUT02188.1"/>
    </source>
</evidence>
<keyword evidence="7 14" id="KW-0605">Phycobilisome</keyword>
<dbReference type="InterPro" id="IPR009050">
    <property type="entry name" value="Globin-like_sf"/>
</dbReference>
<dbReference type="InterPro" id="IPR038719">
    <property type="entry name" value="Phycobilisome_asu/bsu_sf"/>
</dbReference>
<evidence type="ECO:0000256" key="12">
    <source>
        <dbReference type="ARBA" id="ARBA00023307"/>
    </source>
</evidence>
<dbReference type="Pfam" id="PF00502">
    <property type="entry name" value="Phycobilisome"/>
    <property type="match status" value="1"/>
</dbReference>
<evidence type="ECO:0000256" key="9">
    <source>
        <dbReference type="ARBA" id="ARBA00022991"/>
    </source>
</evidence>
<evidence type="ECO:0000256" key="6">
    <source>
        <dbReference type="ARBA" id="ARBA00022549"/>
    </source>
</evidence>
<reference evidence="15" key="1">
    <citation type="submission" date="2018-12" db="EMBL/GenBank/DDBJ databases">
        <authorList>
            <person name="Will S."/>
            <person name="Neumann-Schaal M."/>
            <person name="Henke P."/>
        </authorList>
    </citation>
    <scope>NUCLEOTIDE SEQUENCE</scope>
    <source>
        <strain evidence="15">PCC 7102</strain>
    </source>
</reference>
<dbReference type="EMBL" id="RSCL01000017">
    <property type="protein sequence ID" value="RUT02188.1"/>
    <property type="molecule type" value="Genomic_DNA"/>
</dbReference>
<dbReference type="OrthoDB" id="552660at2"/>
<dbReference type="PIRSF" id="PIRSF000081">
    <property type="entry name" value="Phycocyanin"/>
    <property type="match status" value="1"/>
</dbReference>
<keyword evidence="12 14" id="KW-0089">Bile pigment</keyword>
<accession>A0A3S1CGF3</accession>
<proteinExistence type="inferred from homology"/>
<keyword evidence="6" id="KW-0042">Antenna complex</keyword>
<keyword evidence="9 14" id="KW-0157">Chromophore</keyword>
<keyword evidence="4" id="KW-0488">Methylation</keyword>
<dbReference type="PANTHER" id="PTHR34011:SF2">
    <property type="entry name" value="ALLOPHYCOCYANIN ALPHA CHAIN"/>
    <property type="match status" value="1"/>
</dbReference>
<evidence type="ECO:0000256" key="3">
    <source>
        <dbReference type="ARBA" id="ARBA00022448"/>
    </source>
</evidence>
<protein>
    <submittedName>
        <fullName evidence="15">Allophycocyanin subunit alpha</fullName>
    </submittedName>
</protein>
<dbReference type="GO" id="GO:0031676">
    <property type="term" value="C:plasma membrane-derived thylakoid membrane"/>
    <property type="evidence" value="ECO:0007669"/>
    <property type="project" value="UniProtKB-SubCell"/>
</dbReference>
<keyword evidence="11 14" id="KW-0472">Membrane</keyword>
<keyword evidence="8 14" id="KW-0249">Electron transport</keyword>